<dbReference type="PANTHER" id="PTHR46692">
    <property type="entry name" value="INOSINE-URIDINE PREFERRING NUCLEOSIDE HYDROLASE FAMILY PROTEIN"/>
    <property type="match status" value="1"/>
</dbReference>
<dbReference type="SUPFAM" id="SSF53590">
    <property type="entry name" value="Nucleoside hydrolase"/>
    <property type="match status" value="2"/>
</dbReference>
<organism evidence="3 4">
    <name type="scientific">Adiantum capillus-veneris</name>
    <name type="common">Maidenhair fern</name>
    <dbReference type="NCBI Taxonomy" id="13818"/>
    <lineage>
        <taxon>Eukaryota</taxon>
        <taxon>Viridiplantae</taxon>
        <taxon>Streptophyta</taxon>
        <taxon>Embryophyta</taxon>
        <taxon>Tracheophyta</taxon>
        <taxon>Polypodiopsida</taxon>
        <taxon>Polypodiidae</taxon>
        <taxon>Polypodiales</taxon>
        <taxon>Pteridineae</taxon>
        <taxon>Pteridaceae</taxon>
        <taxon>Vittarioideae</taxon>
        <taxon>Adiantum</taxon>
    </lineage>
</organism>
<dbReference type="PANTHER" id="PTHR46692:SF1">
    <property type="entry name" value="NUCLEOSIDE HYDROLASE 3-RELATED"/>
    <property type="match status" value="1"/>
</dbReference>
<gene>
    <name evidence="3" type="ORF">GOP47_0000100</name>
</gene>
<dbReference type="GO" id="GO:0016799">
    <property type="term" value="F:hydrolase activity, hydrolyzing N-glycosyl compounds"/>
    <property type="evidence" value="ECO:0007669"/>
    <property type="project" value="InterPro"/>
</dbReference>
<keyword evidence="4" id="KW-1185">Reference proteome</keyword>
<proteinExistence type="inferred from homology"/>
<name>A0A9D4VE31_ADICA</name>
<reference evidence="3" key="1">
    <citation type="submission" date="2021-01" db="EMBL/GenBank/DDBJ databases">
        <title>Adiantum capillus-veneris genome.</title>
        <authorList>
            <person name="Fang Y."/>
            <person name="Liao Q."/>
        </authorList>
    </citation>
    <scope>NUCLEOTIDE SEQUENCE</scope>
    <source>
        <strain evidence="3">H3</strain>
        <tissue evidence="3">Leaf</tissue>
    </source>
</reference>
<feature type="domain" description="Inosine/uridine-preferring nucleoside hydrolase" evidence="2">
    <location>
        <begin position="445"/>
        <end position="773"/>
    </location>
</feature>
<comment type="caution">
    <text evidence="3">The sequence shown here is derived from an EMBL/GenBank/DDBJ whole genome shotgun (WGS) entry which is preliminary data.</text>
</comment>
<dbReference type="Proteomes" id="UP000886520">
    <property type="component" value="Chromosome 1"/>
</dbReference>
<feature type="domain" description="Inosine/uridine-preferring nucleoside hydrolase" evidence="2">
    <location>
        <begin position="6"/>
        <end position="290"/>
    </location>
</feature>
<accession>A0A9D4VE31</accession>
<evidence type="ECO:0000259" key="2">
    <source>
        <dbReference type="Pfam" id="PF01156"/>
    </source>
</evidence>
<dbReference type="AlphaFoldDB" id="A0A9D4VE31"/>
<dbReference type="InterPro" id="IPR001910">
    <property type="entry name" value="Inosine/uridine_hydrolase_dom"/>
</dbReference>
<dbReference type="EMBL" id="JABFUD020000001">
    <property type="protein sequence ID" value="KAI5083931.1"/>
    <property type="molecule type" value="Genomic_DNA"/>
</dbReference>
<dbReference type="OrthoDB" id="5783963at2759"/>
<sequence length="821" mass="90530">MGFLFQGITISANAWADAGHAVNLVYDLLYMMGRDDVLVGVGGEGGISYEGNLSQDVGGYLPLIEQGTSTWGGCRYRQAIPPGQGGLLDIDTMLGIRKQFLPQGKRHYEPLKQPTAQAVMLEVLSRGRTTVILIGSHTNFATLLMTHPEVKKIVDRIFIMGGGVKSRNPTGCCPDGPPSTCVPTQCGNRGNLFDAYDTNPWAEFNIFTDPFAAYQVVHSGLPITLVPLDATNTIPLTAEFFNKLKDNQITYEAQFVYQVVDMTKETWFNDNFNKEYFLWDSFTSGVAVSSILTNYSITKNKYCVLGYRKVTVVTSNAPYGVQDGSNPSFDDRAVPRFRLQNGSVHSGHVQTGLQDSFCLNPSRKEKCQDGYTKESSEGVRIQVGTSAKFPSPSSNESLFFFQTSFIESLNDPKHTGLYNFETQYPCYKEVLYKAKELDNNAGTPIIFDMDISPGDIITLLYLLKLPRNILDLKGITVSATGWSSAATIDLVYDILHMMGRDEIPVGLGELFSIGQAYPPLNTTGNCKYRQWIPNGAGGFIDSDTLFGLARELPRSPRRYTAENSAVFGAPRDTNHPERRQPKAQEVIEQTLQQHSRVSFLTGGPLTNIATFLASKSSLQSMVKEIFIAGGSINHSNKSIDMGNVYTLSTNKRSEFNFFLDPQAAKKTLESHFEIFLFPLDALGCSSLVKSIINLLDIQKETPEARFVHKLLLVVQDLEKQNNRYSHTAKLMEEVVAAVALAEASKFRGNLKQAQIVVEATGNLAIDGWTRVVDKGGKKVHYMSNMATEPLASSIAHALNSPFNTAVLASFDEQVNSWTSGC</sequence>
<comment type="similarity">
    <text evidence="1">Belongs to the IUNH family.</text>
</comment>
<dbReference type="Gene3D" id="3.90.245.10">
    <property type="entry name" value="Ribonucleoside hydrolase-like"/>
    <property type="match status" value="2"/>
</dbReference>
<evidence type="ECO:0000313" key="4">
    <source>
        <dbReference type="Proteomes" id="UP000886520"/>
    </source>
</evidence>
<dbReference type="InterPro" id="IPR036452">
    <property type="entry name" value="Ribo_hydro-like"/>
</dbReference>
<dbReference type="Pfam" id="PF01156">
    <property type="entry name" value="IU_nuc_hydro"/>
    <property type="match status" value="2"/>
</dbReference>
<evidence type="ECO:0000256" key="1">
    <source>
        <dbReference type="ARBA" id="ARBA00009176"/>
    </source>
</evidence>
<protein>
    <recommendedName>
        <fullName evidence="2">Inosine/uridine-preferring nucleoside hydrolase domain-containing protein</fullName>
    </recommendedName>
</protein>
<evidence type="ECO:0000313" key="3">
    <source>
        <dbReference type="EMBL" id="KAI5083931.1"/>
    </source>
</evidence>